<dbReference type="Proteomes" id="UP001497482">
    <property type="component" value="Chromosome 12"/>
</dbReference>
<keyword evidence="2" id="KW-1185">Reference proteome</keyword>
<dbReference type="AlphaFoldDB" id="A0AAV2JGP8"/>
<gene>
    <name evidence="1" type="ORF">KC01_LOCUS8078</name>
</gene>
<accession>A0AAV2JGP8</accession>
<proteinExistence type="predicted"/>
<protein>
    <submittedName>
        <fullName evidence="1">Uncharacterized protein</fullName>
    </submittedName>
</protein>
<name>A0AAV2JGP8_KNICA</name>
<sequence>MRCLQCPASTAIEFLPCAVMSNVIIVQFWGPRVQFSTGLVFRDSMESEERPGRPCLLGLVVVSAHVAFSPIECSPWGGPIGAALTWLAWIHLEIPLTLTAVLVTRRICVGGPYFGSPCFGFRLLTNT</sequence>
<reference evidence="1 2" key="1">
    <citation type="submission" date="2024-04" db="EMBL/GenBank/DDBJ databases">
        <authorList>
            <person name="Waldvogel A.-M."/>
            <person name="Schoenle A."/>
        </authorList>
    </citation>
    <scope>NUCLEOTIDE SEQUENCE [LARGE SCALE GENOMIC DNA]</scope>
</reference>
<organism evidence="1 2">
    <name type="scientific">Knipowitschia caucasica</name>
    <name type="common">Caucasian dwarf goby</name>
    <name type="synonym">Pomatoschistus caucasicus</name>
    <dbReference type="NCBI Taxonomy" id="637954"/>
    <lineage>
        <taxon>Eukaryota</taxon>
        <taxon>Metazoa</taxon>
        <taxon>Chordata</taxon>
        <taxon>Craniata</taxon>
        <taxon>Vertebrata</taxon>
        <taxon>Euteleostomi</taxon>
        <taxon>Actinopterygii</taxon>
        <taxon>Neopterygii</taxon>
        <taxon>Teleostei</taxon>
        <taxon>Neoteleostei</taxon>
        <taxon>Acanthomorphata</taxon>
        <taxon>Gobiaria</taxon>
        <taxon>Gobiiformes</taxon>
        <taxon>Gobioidei</taxon>
        <taxon>Gobiidae</taxon>
        <taxon>Gobiinae</taxon>
        <taxon>Knipowitschia</taxon>
    </lineage>
</organism>
<evidence type="ECO:0000313" key="1">
    <source>
        <dbReference type="EMBL" id="CAL1576665.1"/>
    </source>
</evidence>
<dbReference type="EMBL" id="OZ035834">
    <property type="protein sequence ID" value="CAL1576665.1"/>
    <property type="molecule type" value="Genomic_DNA"/>
</dbReference>
<evidence type="ECO:0000313" key="2">
    <source>
        <dbReference type="Proteomes" id="UP001497482"/>
    </source>
</evidence>